<name>A0A149S2S2_9PROT</name>
<sequence>MDYADLLQAETGREGDQVKWLERAGRRSLLDRQSLEIAEKLKQAGVDMFAPAADEPITLLGDLTGAVEESNSTRFRHSLFIPSVAKRDRASQQKRLEAYLQGHRKGEYARYMVITNGVRIPWMAEDLRDQVQAFHRSIGIWRRAVAEQFGVEIVTRSSEMTLRDLPGMIGKDGVHLHANVLYVAPKMTGARWGQFLSFTHRHFGSRVQDCGRIRDLAEVVKYVTKPSVSPAERAKLPGLVGMCDLSPDRLAWLHAATAGLHIFQPYAGFRAWSSELREAKQKLYRLRSGRFVRVDMPPGQRPDGSGGSRENILVGRTLPQPRFSAVYEPVSVVLNFTTTPQTSDGKKRLAVLLARQKAAQKWAAANAAAAYSVHNSTITPILASRSGDESGVIVRERPKEPDKLELSG</sequence>
<comment type="caution">
    <text evidence="2">The sequence shown here is derived from an EMBL/GenBank/DDBJ whole genome shotgun (WGS) entry which is preliminary data.</text>
</comment>
<protein>
    <recommendedName>
        <fullName evidence="4">Replication protein</fullName>
    </recommendedName>
</protein>
<feature type="compositionally biased region" description="Basic and acidic residues" evidence="1">
    <location>
        <begin position="394"/>
        <end position="408"/>
    </location>
</feature>
<dbReference type="EMBL" id="LHZF01000093">
    <property type="protein sequence ID" value="KXV21032.1"/>
    <property type="molecule type" value="Genomic_DNA"/>
</dbReference>
<gene>
    <name evidence="2" type="ORF">AD933_01035</name>
</gene>
<proteinExistence type="predicted"/>
<accession>A0A149S2S2</accession>
<dbReference type="Proteomes" id="UP000075526">
    <property type="component" value="Unassembled WGS sequence"/>
</dbReference>
<evidence type="ECO:0000313" key="2">
    <source>
        <dbReference type="EMBL" id="KXV21032.1"/>
    </source>
</evidence>
<evidence type="ECO:0008006" key="4">
    <source>
        <dbReference type="Google" id="ProtNLM"/>
    </source>
</evidence>
<feature type="region of interest" description="Disordered" evidence="1">
    <location>
        <begin position="386"/>
        <end position="408"/>
    </location>
</feature>
<evidence type="ECO:0000313" key="3">
    <source>
        <dbReference type="Proteomes" id="UP000075526"/>
    </source>
</evidence>
<dbReference type="AlphaFoldDB" id="A0A149S2S2"/>
<evidence type="ECO:0000256" key="1">
    <source>
        <dbReference type="SAM" id="MobiDB-lite"/>
    </source>
</evidence>
<reference evidence="2 3" key="1">
    <citation type="submission" date="2015-06" db="EMBL/GenBank/DDBJ databases">
        <title>Improved classification and identification of acetic acid bacteria using matrix-assisted laser desorption/ionization time-of-flight mass spectrometry; Gluconobacter nephelii and Gluconobacter uchimurae are later heterotypic synonyms of Gluconobacter japonicus and Gluconobacter oxydans, respectively.</title>
        <authorList>
            <person name="Li L."/>
            <person name="Cleenwerck I."/>
            <person name="De Vuyst L."/>
            <person name="Vandamme P."/>
        </authorList>
    </citation>
    <scope>NUCLEOTIDE SEQUENCE [LARGE SCALE GENOMIC DNA]</scope>
    <source>
        <strain evidence="2 3">LMG 1552</strain>
    </source>
</reference>
<dbReference type="PATRIC" id="fig|178901.13.peg.716"/>
<organism evidence="2 3">
    <name type="scientific">Acetobacter malorum</name>
    <dbReference type="NCBI Taxonomy" id="178901"/>
    <lineage>
        <taxon>Bacteria</taxon>
        <taxon>Pseudomonadati</taxon>
        <taxon>Pseudomonadota</taxon>
        <taxon>Alphaproteobacteria</taxon>
        <taxon>Acetobacterales</taxon>
        <taxon>Acetobacteraceae</taxon>
        <taxon>Acetobacter</taxon>
    </lineage>
</organism>